<dbReference type="Gene3D" id="1.20.1250.10">
    <property type="match status" value="1"/>
</dbReference>
<keyword evidence="15" id="KW-1185">Reference proteome</keyword>
<comment type="function">
    <text evidence="1">Cytokine that stimulates the growth and differentiation of hematopoietic precursor cells from various lineages, including granulocytes, macrophages, eosinophils and erythrocytes.</text>
</comment>
<dbReference type="InterPro" id="IPR009079">
    <property type="entry name" value="4_helix_cytokine-like_core"/>
</dbReference>
<comment type="subcellular location">
    <subcellularLocation>
        <location evidence="2">Secreted</location>
    </subcellularLocation>
</comment>
<comment type="caution">
    <text evidence="14">The sequence shown here is derived from an EMBL/GenBank/DDBJ whole genome shotgun (WGS) entry which is preliminary data.</text>
</comment>
<evidence type="ECO:0000256" key="10">
    <source>
        <dbReference type="ARBA" id="ARBA00023180"/>
    </source>
</evidence>
<evidence type="ECO:0000313" key="15">
    <source>
        <dbReference type="Proteomes" id="UP000322234"/>
    </source>
</evidence>
<keyword evidence="5" id="KW-0202">Cytokine</keyword>
<feature type="signal peptide" evidence="13">
    <location>
        <begin position="1"/>
        <end position="17"/>
    </location>
</feature>
<evidence type="ECO:0000256" key="8">
    <source>
        <dbReference type="ARBA" id="ARBA00023030"/>
    </source>
</evidence>
<evidence type="ECO:0000256" key="4">
    <source>
        <dbReference type="ARBA" id="ARBA00018697"/>
    </source>
</evidence>
<name>A0A6B0R7K9_9CETA</name>
<organism evidence="14 15">
    <name type="scientific">Bos mutus</name>
    <name type="common">wild yak</name>
    <dbReference type="NCBI Taxonomy" id="72004"/>
    <lineage>
        <taxon>Eukaryota</taxon>
        <taxon>Metazoa</taxon>
        <taxon>Chordata</taxon>
        <taxon>Craniata</taxon>
        <taxon>Vertebrata</taxon>
        <taxon>Euteleostomi</taxon>
        <taxon>Mammalia</taxon>
        <taxon>Eutheria</taxon>
        <taxon>Laurasiatheria</taxon>
        <taxon>Artiodactyla</taxon>
        <taxon>Ruminantia</taxon>
        <taxon>Pecora</taxon>
        <taxon>Bovidae</taxon>
        <taxon>Bovinae</taxon>
        <taxon>Bos</taxon>
    </lineage>
</organism>
<keyword evidence="6" id="KW-0964">Secreted</keyword>
<feature type="chain" id="PRO_5025576394" description="Granulocyte-macrophage colony-stimulating factor" evidence="13">
    <location>
        <begin position="18"/>
        <end position="328"/>
    </location>
</feature>
<dbReference type="Pfam" id="PF01109">
    <property type="entry name" value="GM_CSF"/>
    <property type="match status" value="1"/>
</dbReference>
<keyword evidence="8" id="KW-0339">Growth factor</keyword>
<dbReference type="Proteomes" id="UP000322234">
    <property type="component" value="Unassembled WGS sequence"/>
</dbReference>
<evidence type="ECO:0000256" key="2">
    <source>
        <dbReference type="ARBA" id="ARBA00004613"/>
    </source>
</evidence>
<dbReference type="PANTHER" id="PTHR10059">
    <property type="entry name" value="GRANULOCYTE-MACROPHAGE COLONY-STIMULATING FACTOR GM-CSF"/>
    <property type="match status" value="1"/>
</dbReference>
<evidence type="ECO:0000256" key="11">
    <source>
        <dbReference type="ARBA" id="ARBA00025874"/>
    </source>
</evidence>
<evidence type="ECO:0000256" key="13">
    <source>
        <dbReference type="SAM" id="SignalP"/>
    </source>
</evidence>
<protein>
    <recommendedName>
        <fullName evidence="4">Granulocyte-macrophage colony-stimulating factor</fullName>
    </recommendedName>
    <alternativeName>
        <fullName evidence="12">Colony-stimulating factor</fullName>
    </alternativeName>
</protein>
<dbReference type="SMART" id="SM00040">
    <property type="entry name" value="CSF2"/>
    <property type="match status" value="1"/>
</dbReference>
<dbReference type="GO" id="GO:0005615">
    <property type="term" value="C:extracellular space"/>
    <property type="evidence" value="ECO:0007669"/>
    <property type="project" value="UniProtKB-KW"/>
</dbReference>
<evidence type="ECO:0000256" key="3">
    <source>
        <dbReference type="ARBA" id="ARBA00009378"/>
    </source>
</evidence>
<dbReference type="GO" id="GO:0009891">
    <property type="term" value="P:positive regulation of biosynthetic process"/>
    <property type="evidence" value="ECO:0007669"/>
    <property type="project" value="UniProtKB-ARBA"/>
</dbReference>
<comment type="subunit">
    <text evidence="11">Monomer. The signaling GM-CSF receptor complex is a dodecamer of two head-to-head hexamers of two alpha, two beta, and two ligand subunits.</text>
</comment>
<accession>A0A6B0R7K9</accession>
<dbReference type="GO" id="GO:0030099">
    <property type="term" value="P:myeloid cell differentiation"/>
    <property type="evidence" value="ECO:0007669"/>
    <property type="project" value="TreeGrafter"/>
</dbReference>
<dbReference type="GO" id="GO:0005129">
    <property type="term" value="F:granulocyte macrophage colony-stimulating factor receptor binding"/>
    <property type="evidence" value="ECO:0007669"/>
    <property type="project" value="InterPro"/>
</dbReference>
<keyword evidence="9" id="KW-1015">Disulfide bond</keyword>
<dbReference type="PRINTS" id="PR00693">
    <property type="entry name" value="GMCSFACTOR"/>
</dbReference>
<evidence type="ECO:0000256" key="12">
    <source>
        <dbReference type="ARBA" id="ARBA00029601"/>
    </source>
</evidence>
<keyword evidence="7 13" id="KW-0732">Signal</keyword>
<dbReference type="GO" id="GO:0005125">
    <property type="term" value="F:cytokine activity"/>
    <property type="evidence" value="ECO:0007669"/>
    <property type="project" value="UniProtKB-KW"/>
</dbReference>
<dbReference type="SUPFAM" id="SSF47266">
    <property type="entry name" value="4-helical cytokines"/>
    <property type="match status" value="1"/>
</dbReference>
<dbReference type="EMBL" id="VBQZ03000018">
    <property type="protein sequence ID" value="MXQ83784.1"/>
    <property type="molecule type" value="Genomic_DNA"/>
</dbReference>
<reference evidence="14" key="1">
    <citation type="submission" date="2019-10" db="EMBL/GenBank/DDBJ databases">
        <title>The sequence and de novo assembly of the wild yak genome.</title>
        <authorList>
            <person name="Liu Y."/>
        </authorList>
    </citation>
    <scope>NUCLEOTIDE SEQUENCE [LARGE SCALE GENOMIC DNA]</scope>
    <source>
        <strain evidence="14">WY2019</strain>
    </source>
</reference>
<comment type="similarity">
    <text evidence="3">Belongs to the GM-CSF family.</text>
</comment>
<dbReference type="GO" id="GO:0008083">
    <property type="term" value="F:growth factor activity"/>
    <property type="evidence" value="ECO:0007669"/>
    <property type="project" value="UniProtKB-KW"/>
</dbReference>
<dbReference type="InterPro" id="IPR000773">
    <property type="entry name" value="GM_colony-stim-fac"/>
</dbReference>
<evidence type="ECO:0000256" key="1">
    <source>
        <dbReference type="ARBA" id="ARBA00003164"/>
    </source>
</evidence>
<keyword evidence="10" id="KW-0325">Glycoprotein</keyword>
<evidence type="ECO:0000256" key="7">
    <source>
        <dbReference type="ARBA" id="ARBA00022729"/>
    </source>
</evidence>
<dbReference type="GO" id="GO:0006955">
    <property type="term" value="P:immune response"/>
    <property type="evidence" value="ECO:0007669"/>
    <property type="project" value="InterPro"/>
</dbReference>
<dbReference type="PANTHER" id="PTHR10059:SF0">
    <property type="entry name" value="GRANULOCYTE-MACROPHAGE COLONY-STIMULATING FACTOR"/>
    <property type="match status" value="1"/>
</dbReference>
<evidence type="ECO:0000256" key="9">
    <source>
        <dbReference type="ARBA" id="ARBA00023157"/>
    </source>
</evidence>
<evidence type="ECO:0000256" key="6">
    <source>
        <dbReference type="ARBA" id="ARBA00022525"/>
    </source>
</evidence>
<dbReference type="AlphaFoldDB" id="A0A6B0R7K9"/>
<evidence type="ECO:0000256" key="5">
    <source>
        <dbReference type="ARBA" id="ARBA00022514"/>
    </source>
</evidence>
<sequence>MWLQNLLLLGTVVCSFSAPTRPPNTATRPWQHVDAIKEALSLLNHSSDTDAVMNDTEVVSEKFDSQEPTCLQTRLKLYKKGLQGSLTSLMGSLTMMATHYEKHCPPTPQRQESTEYDVVIENEKHILPRDNVDPRCLLHKPMITDKRFSISSDSHIEVHLLTEMLSSPGFGSAWNHLNHTMFLYVLLACVSWVLESHSAPMKIISGSTQDNHTAVCAEIEKELMADNVTYKTLNSMPSTLFQELCYGKFIEGFISTLNNISTKHKNDCHIEKVCKNMRQLTEICPKLKLTGHNCITEKSNFSKFKEALKSVVISIEGWKSCKRIKGIL</sequence>
<proteinExistence type="inferred from homology"/>
<evidence type="ECO:0000313" key="14">
    <source>
        <dbReference type="EMBL" id="MXQ83784.1"/>
    </source>
</evidence>
<gene>
    <name evidence="14" type="ORF">E5288_WYG002516</name>
</gene>